<dbReference type="GO" id="GO:0001664">
    <property type="term" value="F:G protein-coupled receptor binding"/>
    <property type="evidence" value="ECO:0007669"/>
    <property type="project" value="TreeGrafter"/>
</dbReference>
<evidence type="ECO:0000256" key="4">
    <source>
        <dbReference type="PIRSR" id="PIRSR601019-1"/>
    </source>
</evidence>
<protein>
    <submittedName>
        <fullName evidence="6">Uncharacterized protein</fullName>
    </submittedName>
</protein>
<dbReference type="InterPro" id="IPR011025">
    <property type="entry name" value="GproteinA_insert"/>
</dbReference>
<dbReference type="GO" id="GO:0005525">
    <property type="term" value="F:GTP binding"/>
    <property type="evidence" value="ECO:0007669"/>
    <property type="project" value="UniProtKB-KW"/>
</dbReference>
<keyword evidence="2 4" id="KW-0342">GTP-binding</keyword>
<dbReference type="GO" id="GO:0005834">
    <property type="term" value="C:heterotrimeric G-protein complex"/>
    <property type="evidence" value="ECO:0007669"/>
    <property type="project" value="TreeGrafter"/>
</dbReference>
<evidence type="ECO:0000256" key="1">
    <source>
        <dbReference type="ARBA" id="ARBA00022741"/>
    </source>
</evidence>
<dbReference type="InterPro" id="IPR001019">
    <property type="entry name" value="Gprotein_alpha_su"/>
</dbReference>
<dbReference type="EMBL" id="CADEPM010000009">
    <property type="protein sequence ID" value="CAB3409753.1"/>
    <property type="molecule type" value="Genomic_DNA"/>
</dbReference>
<accession>A0A8S1FBH9</accession>
<keyword evidence="1 4" id="KW-0547">Nucleotide-binding</keyword>
<name>A0A8S1FBH9_9PELO</name>
<gene>
    <name evidence="6" type="ORF">CBOVIS_LOCUS11368</name>
</gene>
<keyword evidence="7" id="KW-1185">Reference proteome</keyword>
<dbReference type="GO" id="GO:0007188">
    <property type="term" value="P:adenylate cyclase-modulating G protein-coupled receptor signaling pathway"/>
    <property type="evidence" value="ECO:0007669"/>
    <property type="project" value="TreeGrafter"/>
</dbReference>
<dbReference type="SMART" id="SM00275">
    <property type="entry name" value="G_alpha"/>
    <property type="match status" value="1"/>
</dbReference>
<organism evidence="6 7">
    <name type="scientific">Caenorhabditis bovis</name>
    <dbReference type="NCBI Taxonomy" id="2654633"/>
    <lineage>
        <taxon>Eukaryota</taxon>
        <taxon>Metazoa</taxon>
        <taxon>Ecdysozoa</taxon>
        <taxon>Nematoda</taxon>
        <taxon>Chromadorea</taxon>
        <taxon>Rhabditida</taxon>
        <taxon>Rhabditina</taxon>
        <taxon>Rhabditomorpha</taxon>
        <taxon>Rhabditoidea</taxon>
        <taxon>Rhabditidae</taxon>
        <taxon>Peloderinae</taxon>
        <taxon>Caenorhabditis</taxon>
    </lineage>
</organism>
<proteinExistence type="predicted"/>
<evidence type="ECO:0000313" key="6">
    <source>
        <dbReference type="EMBL" id="CAB3409753.1"/>
    </source>
</evidence>
<dbReference type="Proteomes" id="UP000494206">
    <property type="component" value="Unassembled WGS sequence"/>
</dbReference>
<sequence length="327" mass="38285">MGASSSVRSIPLTLFQTNDDSPKILVLGCMGCGKSTLIRRLVKRNRPIAVKNMYYVHTVQFNLLKLYRELRRVCDDLNLDILAYEEDFDSIYDFRHREEISDKIHAALKRLSKSGLFEECLKKRRVLPLPINYHYFYQHTDRILSKSYVPTETDIFMAYSETIGVNTESIKIGQSKFEITELPGHHIWRKRWPDFFSNVSVLTFIVDMSELCDQAFYTGYLKDKTVGIYKDLVQNPIFVHTGFLLLFNKHDTFNEHSAGFDFRKLASHLRTPHEALSYYRSQFSSISPKNRTFHHIVSLTKTKEFPQAVFDSLNKIFRQQKENARLT</sequence>
<dbReference type="GO" id="GO:0005737">
    <property type="term" value="C:cytoplasm"/>
    <property type="evidence" value="ECO:0007669"/>
    <property type="project" value="TreeGrafter"/>
</dbReference>
<evidence type="ECO:0000313" key="7">
    <source>
        <dbReference type="Proteomes" id="UP000494206"/>
    </source>
</evidence>
<dbReference type="GO" id="GO:0031683">
    <property type="term" value="F:G-protein beta/gamma-subunit complex binding"/>
    <property type="evidence" value="ECO:0007669"/>
    <property type="project" value="InterPro"/>
</dbReference>
<feature type="binding site" evidence="5">
    <location>
        <position position="162"/>
    </location>
    <ligand>
        <name>Mg(2+)</name>
        <dbReference type="ChEBI" id="CHEBI:18420"/>
    </ligand>
</feature>
<keyword evidence="5" id="KW-0479">Metal-binding</keyword>
<dbReference type="Pfam" id="PF00503">
    <property type="entry name" value="G-alpha"/>
    <property type="match status" value="1"/>
</dbReference>
<evidence type="ECO:0000256" key="3">
    <source>
        <dbReference type="ARBA" id="ARBA00023224"/>
    </source>
</evidence>
<dbReference type="OrthoDB" id="5817230at2759"/>
<dbReference type="Gene3D" id="3.40.50.300">
    <property type="entry name" value="P-loop containing nucleotide triphosphate hydrolases"/>
    <property type="match status" value="1"/>
</dbReference>
<dbReference type="PRINTS" id="PR00318">
    <property type="entry name" value="GPROTEINA"/>
</dbReference>
<comment type="caution">
    <text evidence="6">The sequence shown here is derived from an EMBL/GenBank/DDBJ whole genome shotgun (WGS) entry which is preliminary data.</text>
</comment>
<keyword evidence="5" id="KW-0460">Magnesium</keyword>
<dbReference type="PANTHER" id="PTHR10218:SF116">
    <property type="entry name" value="G PROTEIN, ALPHA SUBUNIT"/>
    <property type="match status" value="1"/>
</dbReference>
<dbReference type="GO" id="GO:0046872">
    <property type="term" value="F:metal ion binding"/>
    <property type="evidence" value="ECO:0007669"/>
    <property type="project" value="UniProtKB-KW"/>
</dbReference>
<dbReference type="PROSITE" id="PS51882">
    <property type="entry name" value="G_ALPHA"/>
    <property type="match status" value="1"/>
</dbReference>
<dbReference type="PANTHER" id="PTHR10218">
    <property type="entry name" value="GTP-BINDING PROTEIN ALPHA SUBUNIT"/>
    <property type="match status" value="1"/>
</dbReference>
<dbReference type="SUPFAM" id="SSF52540">
    <property type="entry name" value="P-loop containing nucleoside triphosphate hydrolases"/>
    <property type="match status" value="1"/>
</dbReference>
<dbReference type="AlphaFoldDB" id="A0A8S1FBH9"/>
<evidence type="ECO:0000256" key="5">
    <source>
        <dbReference type="PIRSR" id="PIRSR601019-2"/>
    </source>
</evidence>
<feature type="binding site" evidence="4">
    <location>
        <begin position="248"/>
        <end position="251"/>
    </location>
    <ligand>
        <name>GTP</name>
        <dbReference type="ChEBI" id="CHEBI:37565"/>
    </ligand>
</feature>
<dbReference type="InterPro" id="IPR027417">
    <property type="entry name" value="P-loop_NTPase"/>
</dbReference>
<feature type="binding site" evidence="5">
    <location>
        <position position="35"/>
    </location>
    <ligand>
        <name>Mg(2+)</name>
        <dbReference type="ChEBI" id="CHEBI:18420"/>
    </ligand>
</feature>
<dbReference type="GO" id="GO:0003924">
    <property type="term" value="F:GTPase activity"/>
    <property type="evidence" value="ECO:0007669"/>
    <property type="project" value="InterPro"/>
</dbReference>
<dbReference type="SUPFAM" id="SSF47895">
    <property type="entry name" value="Transducin (alpha subunit), insertion domain"/>
    <property type="match status" value="1"/>
</dbReference>
<evidence type="ECO:0000256" key="2">
    <source>
        <dbReference type="ARBA" id="ARBA00023134"/>
    </source>
</evidence>
<keyword evidence="3" id="KW-0807">Transducer</keyword>
<dbReference type="Gene3D" id="1.10.400.10">
    <property type="entry name" value="GI Alpha 1, domain 2-like"/>
    <property type="match status" value="1"/>
</dbReference>
<reference evidence="6 7" key="1">
    <citation type="submission" date="2020-04" db="EMBL/GenBank/DDBJ databases">
        <authorList>
            <person name="Laetsch R D."/>
            <person name="Stevens L."/>
            <person name="Kumar S."/>
            <person name="Blaxter L. M."/>
        </authorList>
    </citation>
    <scope>NUCLEOTIDE SEQUENCE [LARGE SCALE GENOMIC DNA]</scope>
</reference>